<evidence type="ECO:0000256" key="2">
    <source>
        <dbReference type="ARBA" id="ARBA00022614"/>
    </source>
</evidence>
<dbReference type="Pfam" id="PF23282">
    <property type="entry name" value="WHD_ROQ1"/>
    <property type="match status" value="1"/>
</dbReference>
<keyword evidence="3" id="KW-0677">Repeat</keyword>
<accession>A0AAE1JET2</accession>
<reference evidence="8" key="1">
    <citation type="submission" date="2023-10" db="EMBL/GenBank/DDBJ databases">
        <title>Chromosome-level genome of the transformable northern wattle, Acacia crassicarpa.</title>
        <authorList>
            <person name="Massaro I."/>
            <person name="Sinha N.R."/>
            <person name="Poethig S."/>
            <person name="Leichty A.R."/>
        </authorList>
    </citation>
    <scope>NUCLEOTIDE SEQUENCE</scope>
    <source>
        <strain evidence="8">Acra3RX</strain>
        <tissue evidence="8">Leaf</tissue>
    </source>
</reference>
<dbReference type="GO" id="GO:0007165">
    <property type="term" value="P:signal transduction"/>
    <property type="evidence" value="ECO:0007669"/>
    <property type="project" value="InterPro"/>
</dbReference>
<dbReference type="InterPro" id="IPR000157">
    <property type="entry name" value="TIR_dom"/>
</dbReference>
<protein>
    <recommendedName>
        <fullName evidence="1">ADP-ribosyl cyclase/cyclic ADP-ribose hydrolase</fullName>
        <ecNumber evidence="1">3.2.2.6</ecNumber>
    </recommendedName>
</protein>
<dbReference type="FunFam" id="3.80.10.10:FF:000386">
    <property type="entry name" value="Disease resistance protein RPS4"/>
    <property type="match status" value="1"/>
</dbReference>
<dbReference type="PROSITE" id="PS50104">
    <property type="entry name" value="TIR"/>
    <property type="match status" value="1"/>
</dbReference>
<evidence type="ECO:0000256" key="6">
    <source>
        <dbReference type="ARBA" id="ARBA00047304"/>
    </source>
</evidence>
<evidence type="ECO:0000256" key="1">
    <source>
        <dbReference type="ARBA" id="ARBA00011982"/>
    </source>
</evidence>
<dbReference type="InterPro" id="IPR027417">
    <property type="entry name" value="P-loop_NTPase"/>
</dbReference>
<dbReference type="Gene3D" id="3.40.50.300">
    <property type="entry name" value="P-loop containing nucleotide triphosphate hydrolases"/>
    <property type="match status" value="1"/>
</dbReference>
<dbReference type="SMART" id="SM00255">
    <property type="entry name" value="TIR"/>
    <property type="match status" value="1"/>
</dbReference>
<proteinExistence type="predicted"/>
<dbReference type="InterPro" id="IPR042197">
    <property type="entry name" value="Apaf_helical"/>
</dbReference>
<dbReference type="Gene3D" id="3.40.50.10140">
    <property type="entry name" value="Toll/interleukin-1 receptor homology (TIR) domain"/>
    <property type="match status" value="1"/>
</dbReference>
<name>A0AAE1JET2_9FABA</name>
<sequence>MAPDASSSSAKFYLKKYDVFISFRGEDTRANFTSHLHEAFCRKQIRTYIDYELPKGDEISAALKQAIEDSYVSVVVFSEKYASSRWCLDELTHILHCQKVQEQIVIPIFYKVEPSHVRNHTGLYGQAFDNYEIDPKVNQQKMQIWKHALNEAANLAGYDSHTFRNESELIQKTVQDILQKLSHKYPPADLKGLIGMDDKCVEIEFLLRDFNTIGIWGMGGIGKSTIAKTIFAKYSSHYEGSCFLETVREKSENGLAELHYKFISCLLKEEGPRIDPLTTFVLSRLSGTKVFVVLDDISTVEQLEYLVGEPFCFGPGSKILITTRDKHVLSKGVDVIYKVKELDFHQSLELFSLNAFNSSLPGMGYEKLTKSVVVYTKGIPLALKVLGSYLSGKSEVEWNSALKKLVKIPHEDVQKVLRLSYDGLNHEEKNIFLEIACFLKGMLKERVITLLDSYDFYGAIGIRTLHDKALIKANDHMPIEMHDLIQEMGWEIVREESINEPGRRSRLWDCEEIYDVLANNKGTNKLEGIMLDVSRIKDIQLNAKIFKRMSNLRFLKFYSDSNHCSSHVYLPKVLEFLPKKIKYLEWYGYPLKSLPPTFCPENLVELHMPNSQVQKLWDGVQDLVNLREINLSGCKQLKELPNFSKALNLKGVSLVDCESLHYVHSSILSLHSLVELDLSRCKRLKSLKTEFHLKSLQYIRVEECISLKEFSVSSEKIKELNLCYTGIENLHSSVGRSSNLEVLDLYGLRLKKIPKQLSCLRTLAMLRLPNCEVLDNSMLHMLFGGLLSLTVVYLTDCIHITELPNNTEHLLRLECLFLSNCRGLRSLPKLPPSIATLDAYNCMSLEMVSTFRPLNKNEKYFSFMKCVKLNEQSVHSIIEDAYSVINGATCRFQQERGTKGGRSLICFHGSVVPEWFRYRTDRGSVVIEVLQDSDLLGFSLCVVLQFHSEKPCYVALNCACSLGGFNVANLPYNNLFLPIMNSDHVYIWNNEFGSGEILKAIERRRGNEELATDIKLCFEFSVEPRFGYEVGNINEVVGIKECGVCPIYVSECQKFCPQMTMARKNKKRPPDVDEQQPLIQLKKLKVDYDSHTNTCHDIDELKDLFMTINIT</sequence>
<dbReference type="InterPro" id="IPR002182">
    <property type="entry name" value="NB-ARC"/>
</dbReference>
<organism evidence="8 9">
    <name type="scientific">Acacia crassicarpa</name>
    <name type="common">northern wattle</name>
    <dbReference type="NCBI Taxonomy" id="499986"/>
    <lineage>
        <taxon>Eukaryota</taxon>
        <taxon>Viridiplantae</taxon>
        <taxon>Streptophyta</taxon>
        <taxon>Embryophyta</taxon>
        <taxon>Tracheophyta</taxon>
        <taxon>Spermatophyta</taxon>
        <taxon>Magnoliopsida</taxon>
        <taxon>eudicotyledons</taxon>
        <taxon>Gunneridae</taxon>
        <taxon>Pentapetalae</taxon>
        <taxon>rosids</taxon>
        <taxon>fabids</taxon>
        <taxon>Fabales</taxon>
        <taxon>Fabaceae</taxon>
        <taxon>Caesalpinioideae</taxon>
        <taxon>mimosoid clade</taxon>
        <taxon>Acacieae</taxon>
        <taxon>Acacia</taxon>
    </lineage>
</organism>
<evidence type="ECO:0000259" key="7">
    <source>
        <dbReference type="PROSITE" id="PS50104"/>
    </source>
</evidence>
<evidence type="ECO:0000313" key="8">
    <source>
        <dbReference type="EMBL" id="KAK4269106.1"/>
    </source>
</evidence>
<dbReference type="Gene3D" id="3.80.10.10">
    <property type="entry name" value="Ribonuclease Inhibitor"/>
    <property type="match status" value="2"/>
</dbReference>
<dbReference type="EMBL" id="JAWXYG010000006">
    <property type="protein sequence ID" value="KAK4269106.1"/>
    <property type="molecule type" value="Genomic_DNA"/>
</dbReference>
<dbReference type="EC" id="3.2.2.6" evidence="1"/>
<dbReference type="FunFam" id="3.40.50.10140:FF:000007">
    <property type="entry name" value="Disease resistance protein (TIR-NBS-LRR class)"/>
    <property type="match status" value="1"/>
</dbReference>
<comment type="catalytic activity">
    <reaction evidence="6">
        <text>NAD(+) + H2O = ADP-D-ribose + nicotinamide + H(+)</text>
        <dbReference type="Rhea" id="RHEA:16301"/>
        <dbReference type="ChEBI" id="CHEBI:15377"/>
        <dbReference type="ChEBI" id="CHEBI:15378"/>
        <dbReference type="ChEBI" id="CHEBI:17154"/>
        <dbReference type="ChEBI" id="CHEBI:57540"/>
        <dbReference type="ChEBI" id="CHEBI:57967"/>
        <dbReference type="EC" id="3.2.2.6"/>
    </reaction>
    <physiologicalReaction direction="left-to-right" evidence="6">
        <dbReference type="Rhea" id="RHEA:16302"/>
    </physiologicalReaction>
</comment>
<dbReference type="GO" id="GO:0043531">
    <property type="term" value="F:ADP binding"/>
    <property type="evidence" value="ECO:0007669"/>
    <property type="project" value="InterPro"/>
</dbReference>
<dbReference type="InterPro" id="IPR045344">
    <property type="entry name" value="C-JID"/>
</dbReference>
<dbReference type="GO" id="GO:0061809">
    <property type="term" value="F:NAD+ nucleosidase activity, cyclic ADP-ribose generating"/>
    <property type="evidence" value="ECO:0007669"/>
    <property type="project" value="UniProtKB-EC"/>
</dbReference>
<dbReference type="Gene3D" id="1.10.8.430">
    <property type="entry name" value="Helical domain of apoptotic protease-activating factors"/>
    <property type="match status" value="1"/>
</dbReference>
<comment type="caution">
    <text evidence="8">The sequence shown here is derived from an EMBL/GenBank/DDBJ whole genome shotgun (WGS) entry which is preliminary data.</text>
</comment>
<dbReference type="InterPro" id="IPR035897">
    <property type="entry name" value="Toll_tir_struct_dom_sf"/>
</dbReference>
<dbReference type="Pfam" id="PF00931">
    <property type="entry name" value="NB-ARC"/>
    <property type="match status" value="1"/>
</dbReference>
<keyword evidence="9" id="KW-1185">Reference proteome</keyword>
<keyword evidence="5" id="KW-0520">NAD</keyword>
<dbReference type="Proteomes" id="UP001293593">
    <property type="component" value="Unassembled WGS sequence"/>
</dbReference>
<dbReference type="AlphaFoldDB" id="A0AAE1JET2"/>
<dbReference type="InterPro" id="IPR044974">
    <property type="entry name" value="Disease_R_plants"/>
</dbReference>
<dbReference type="Pfam" id="PF20160">
    <property type="entry name" value="C-JID"/>
    <property type="match status" value="1"/>
</dbReference>
<dbReference type="Pfam" id="PF07725">
    <property type="entry name" value="LRR_3"/>
    <property type="match status" value="1"/>
</dbReference>
<dbReference type="SUPFAM" id="SSF52058">
    <property type="entry name" value="L domain-like"/>
    <property type="match status" value="1"/>
</dbReference>
<dbReference type="SUPFAM" id="SSF52540">
    <property type="entry name" value="P-loop containing nucleoside triphosphate hydrolases"/>
    <property type="match status" value="1"/>
</dbReference>
<feature type="domain" description="TIR" evidence="7">
    <location>
        <begin position="15"/>
        <end position="181"/>
    </location>
</feature>
<gene>
    <name evidence="8" type="ORF">QN277_022308</name>
</gene>
<evidence type="ECO:0000256" key="3">
    <source>
        <dbReference type="ARBA" id="ARBA00022737"/>
    </source>
</evidence>
<dbReference type="PANTHER" id="PTHR11017:SF243">
    <property type="entry name" value="ADP-RIBOSYL CYCLASE_CYCLIC ADP-RIBOSE HYDROLASE"/>
    <property type="match status" value="1"/>
</dbReference>
<dbReference type="GO" id="GO:0006952">
    <property type="term" value="P:defense response"/>
    <property type="evidence" value="ECO:0007669"/>
    <property type="project" value="InterPro"/>
</dbReference>
<dbReference type="PANTHER" id="PTHR11017">
    <property type="entry name" value="LEUCINE-RICH REPEAT-CONTAINING PROTEIN"/>
    <property type="match status" value="1"/>
</dbReference>
<dbReference type="InterPro" id="IPR032675">
    <property type="entry name" value="LRR_dom_sf"/>
</dbReference>
<dbReference type="SUPFAM" id="SSF52200">
    <property type="entry name" value="Toll/Interleukin receptor TIR domain"/>
    <property type="match status" value="1"/>
</dbReference>
<evidence type="ECO:0000256" key="5">
    <source>
        <dbReference type="ARBA" id="ARBA00023027"/>
    </source>
</evidence>
<keyword evidence="4" id="KW-0378">Hydrolase</keyword>
<dbReference type="PRINTS" id="PR00364">
    <property type="entry name" value="DISEASERSIST"/>
</dbReference>
<dbReference type="InterPro" id="IPR011713">
    <property type="entry name" value="Leu-rich_rpt_3"/>
</dbReference>
<keyword evidence="2" id="KW-0433">Leucine-rich repeat</keyword>
<evidence type="ECO:0000313" key="9">
    <source>
        <dbReference type="Proteomes" id="UP001293593"/>
    </source>
</evidence>
<dbReference type="Pfam" id="PF01582">
    <property type="entry name" value="TIR"/>
    <property type="match status" value="1"/>
</dbReference>
<dbReference type="InterPro" id="IPR058192">
    <property type="entry name" value="WHD_ROQ1-like"/>
</dbReference>
<evidence type="ECO:0000256" key="4">
    <source>
        <dbReference type="ARBA" id="ARBA00022801"/>
    </source>
</evidence>